<feature type="domain" description="Phorbol-ester/DAG-type" evidence="7">
    <location>
        <begin position="356"/>
        <end position="405"/>
    </location>
</feature>
<keyword evidence="2" id="KW-0963">Cytoplasm</keyword>
<feature type="compositionally biased region" description="Basic and acidic residues" evidence="6">
    <location>
        <begin position="76"/>
        <end position="86"/>
    </location>
</feature>
<dbReference type="GO" id="GO:0030027">
    <property type="term" value="C:lamellipodium"/>
    <property type="evidence" value="ECO:0007669"/>
    <property type="project" value="TreeGrafter"/>
</dbReference>
<dbReference type="Pfam" id="PF00130">
    <property type="entry name" value="C1_1"/>
    <property type="match status" value="1"/>
</dbReference>
<dbReference type="InterPro" id="IPR008936">
    <property type="entry name" value="Rho_GTPase_activation_prot"/>
</dbReference>
<feature type="compositionally biased region" description="Low complexity" evidence="6">
    <location>
        <begin position="169"/>
        <end position="188"/>
    </location>
</feature>
<dbReference type="PROSITE" id="PS50081">
    <property type="entry name" value="ZF_DAG_PE_2"/>
    <property type="match status" value="1"/>
</dbReference>
<keyword evidence="3" id="KW-0479">Metal-binding</keyword>
<dbReference type="GO" id="GO:0005884">
    <property type="term" value="C:actin filament"/>
    <property type="evidence" value="ECO:0007669"/>
    <property type="project" value="TreeGrafter"/>
</dbReference>
<evidence type="ECO:0000256" key="6">
    <source>
        <dbReference type="SAM" id="MobiDB-lite"/>
    </source>
</evidence>
<gene>
    <name evidence="9" type="primary">MYO9B</name>
</gene>
<dbReference type="GO" id="GO:0001726">
    <property type="term" value="C:ruffle"/>
    <property type="evidence" value="ECO:0007669"/>
    <property type="project" value="TreeGrafter"/>
</dbReference>
<dbReference type="GO" id="GO:0030048">
    <property type="term" value="P:actin filament-based movement"/>
    <property type="evidence" value="ECO:0007669"/>
    <property type="project" value="TreeGrafter"/>
</dbReference>
<evidence type="ECO:0000259" key="8">
    <source>
        <dbReference type="PROSITE" id="PS50238"/>
    </source>
</evidence>
<dbReference type="InterPro" id="IPR000198">
    <property type="entry name" value="RhoGAP_dom"/>
</dbReference>
<dbReference type="SUPFAM" id="SSF48350">
    <property type="entry name" value="GTPase activation domain, GAP"/>
    <property type="match status" value="1"/>
</dbReference>
<feature type="coiled-coil region" evidence="5">
    <location>
        <begin position="619"/>
        <end position="676"/>
    </location>
</feature>
<dbReference type="EMBL" id="HAED01018550">
    <property type="protein sequence ID" value="SBR04995.1"/>
    <property type="molecule type" value="Transcribed_RNA"/>
</dbReference>
<keyword evidence="5" id="KW-0175">Coiled coil</keyword>
<dbReference type="InterPro" id="IPR046349">
    <property type="entry name" value="C1-like_sf"/>
</dbReference>
<evidence type="ECO:0000313" key="9">
    <source>
        <dbReference type="EMBL" id="SBR04995.1"/>
    </source>
</evidence>
<dbReference type="GO" id="GO:0051015">
    <property type="term" value="F:actin filament binding"/>
    <property type="evidence" value="ECO:0007669"/>
    <property type="project" value="TreeGrafter"/>
</dbReference>
<reference evidence="9" key="2">
    <citation type="submission" date="2016-06" db="EMBL/GenBank/DDBJ databases">
        <title>The genome of a short-lived fish provides insights into sex chromosome evolution and the genetic control of aging.</title>
        <authorList>
            <person name="Reichwald K."/>
            <person name="Felder M."/>
            <person name="Petzold A."/>
            <person name="Koch P."/>
            <person name="Groth M."/>
            <person name="Platzer M."/>
        </authorList>
    </citation>
    <scope>NUCLEOTIDE SEQUENCE</scope>
    <source>
        <tissue evidence="9">Brain</tissue>
    </source>
</reference>
<comment type="subcellular location">
    <subcellularLocation>
        <location evidence="1">Cytoplasm</location>
    </subcellularLocation>
</comment>
<protein>
    <submittedName>
        <fullName evidence="9">Myosin IXb</fullName>
    </submittedName>
</protein>
<feature type="domain" description="Rho-GAP" evidence="8">
    <location>
        <begin position="424"/>
        <end position="612"/>
    </location>
</feature>
<name>A0A1A8J5N9_NOTKU</name>
<evidence type="ECO:0000256" key="2">
    <source>
        <dbReference type="ARBA" id="ARBA00022490"/>
    </source>
</evidence>
<dbReference type="GO" id="GO:0035556">
    <property type="term" value="P:intracellular signal transduction"/>
    <property type="evidence" value="ECO:0007669"/>
    <property type="project" value="InterPro"/>
</dbReference>
<dbReference type="Gene3D" id="1.20.5.4820">
    <property type="match status" value="1"/>
</dbReference>
<evidence type="ECO:0000259" key="7">
    <source>
        <dbReference type="PROSITE" id="PS50081"/>
    </source>
</evidence>
<evidence type="ECO:0000256" key="3">
    <source>
        <dbReference type="ARBA" id="ARBA00022723"/>
    </source>
</evidence>
<dbReference type="InterPro" id="IPR046987">
    <property type="entry name" value="Myo9"/>
</dbReference>
<dbReference type="SMART" id="SM00324">
    <property type="entry name" value="RhoGAP"/>
    <property type="match status" value="1"/>
</dbReference>
<feature type="compositionally biased region" description="Polar residues" evidence="6">
    <location>
        <begin position="206"/>
        <end position="218"/>
    </location>
</feature>
<dbReference type="Gene3D" id="3.30.60.20">
    <property type="match status" value="1"/>
</dbReference>
<dbReference type="GO" id="GO:0000146">
    <property type="term" value="F:microfilament motor activity"/>
    <property type="evidence" value="ECO:0007669"/>
    <property type="project" value="InterPro"/>
</dbReference>
<dbReference type="AlphaFoldDB" id="A0A1A8J5N9"/>
<dbReference type="GO" id="GO:0016887">
    <property type="term" value="F:ATP hydrolysis activity"/>
    <property type="evidence" value="ECO:0007669"/>
    <property type="project" value="TreeGrafter"/>
</dbReference>
<dbReference type="GO" id="GO:0005737">
    <property type="term" value="C:cytoplasm"/>
    <property type="evidence" value="ECO:0007669"/>
    <property type="project" value="UniProtKB-SubCell"/>
</dbReference>
<dbReference type="SMART" id="SM00109">
    <property type="entry name" value="C1"/>
    <property type="match status" value="1"/>
</dbReference>
<dbReference type="SUPFAM" id="SSF57889">
    <property type="entry name" value="Cysteine-rich domain"/>
    <property type="match status" value="1"/>
</dbReference>
<keyword evidence="4" id="KW-0862">Zinc</keyword>
<dbReference type="PANTHER" id="PTHR46184:SF2">
    <property type="entry name" value="UNCONVENTIONAL MYOSIN-IXB"/>
    <property type="match status" value="1"/>
</dbReference>
<organism evidence="9">
    <name type="scientific">Nothobranchius kuhntae</name>
    <name type="common">Beira killifish</name>
    <dbReference type="NCBI Taxonomy" id="321403"/>
    <lineage>
        <taxon>Eukaryota</taxon>
        <taxon>Metazoa</taxon>
        <taxon>Chordata</taxon>
        <taxon>Craniata</taxon>
        <taxon>Vertebrata</taxon>
        <taxon>Euteleostomi</taxon>
        <taxon>Actinopterygii</taxon>
        <taxon>Neopterygii</taxon>
        <taxon>Teleostei</taxon>
        <taxon>Neoteleostei</taxon>
        <taxon>Acanthomorphata</taxon>
        <taxon>Ovalentaria</taxon>
        <taxon>Atherinomorphae</taxon>
        <taxon>Cyprinodontiformes</taxon>
        <taxon>Nothobranchiidae</taxon>
        <taxon>Nothobranchius</taxon>
    </lineage>
</organism>
<dbReference type="InterPro" id="IPR002219">
    <property type="entry name" value="PKC_DAG/PE"/>
</dbReference>
<dbReference type="GO" id="GO:0005096">
    <property type="term" value="F:GTPase activator activity"/>
    <property type="evidence" value="ECO:0007669"/>
    <property type="project" value="InterPro"/>
</dbReference>
<dbReference type="Pfam" id="PF00620">
    <property type="entry name" value="RhoGAP"/>
    <property type="match status" value="1"/>
</dbReference>
<evidence type="ECO:0000256" key="4">
    <source>
        <dbReference type="ARBA" id="ARBA00022833"/>
    </source>
</evidence>
<dbReference type="GO" id="GO:0046872">
    <property type="term" value="F:metal ion binding"/>
    <property type="evidence" value="ECO:0007669"/>
    <property type="project" value="UniProtKB-KW"/>
</dbReference>
<dbReference type="Gene3D" id="1.10.555.10">
    <property type="entry name" value="Rho GTPase activation protein"/>
    <property type="match status" value="1"/>
</dbReference>
<feature type="region of interest" description="Disordered" evidence="6">
    <location>
        <begin position="53"/>
        <end position="118"/>
    </location>
</feature>
<dbReference type="PROSITE" id="PS50238">
    <property type="entry name" value="RHOGAP"/>
    <property type="match status" value="1"/>
</dbReference>
<evidence type="ECO:0000256" key="1">
    <source>
        <dbReference type="ARBA" id="ARBA00004496"/>
    </source>
</evidence>
<dbReference type="PROSITE" id="PS00479">
    <property type="entry name" value="ZF_DAG_PE_1"/>
    <property type="match status" value="1"/>
</dbReference>
<evidence type="ECO:0000256" key="5">
    <source>
        <dbReference type="SAM" id="Coils"/>
    </source>
</evidence>
<sequence>MNLDTTTYQIGKNKVFLKDKERLLLQETLNKEVMRRIVTLQRCLEKKQLRRQYKLDVSPSRKQQPDPSRGQPELEDTSKWKRDSRGSTHPLNRPFSIPLDPKTRINSPTSPLHPYADIQGTTWKDERLKERVNLVVPTDETSLEVRRRREKRDEFCRKGKSMSADELSKTSSSGSESSPSATETGAETDSSCLSLPTRATYDNAGQHGSNQSHPTTPERTGFLGKFLKKRTQKSSPTNEYPSDKTVNELQTRMKELSPTENTFLCATKEFREGIKSMYSVQKPKIGYKDLMKSYHNTVKALAGPLSDVSLVINLFQSVLDGFIRTEIKRADSEPNKATKATKKRRKNEKCLESPLDHLFSTYQVNIMQSCDLCGSFIWGMEKAYMCSACKFVCHKRCLDKIITDCSTRCARKDDSVPGSLHFGVQVCVLTSKTNPVPKVMELLLMHVELNGLYTEGIYRKSGAACRAKELYQVLETNPEKVCLDNYPIHTITGLVKRWLRDLPDPLMTFSLYNDFLLATELPENSERLKAVYKKIDELPPANYNTLERLLFHLVKVVKEEKHNKMSPGSLAIVFAPCILRAPESSDPFSGLRDVSKTTFCVEILICEQLRRYNKKMQDIQKLEHAETEAINELKLKRQNTVLERPDERESTLIERIKSLKQEKAEVAIGLRDLEQETSDCEVMDSSSSMSTESLDLLGSQEWERWPCN</sequence>
<dbReference type="GO" id="GO:0072673">
    <property type="term" value="P:lamellipodium morphogenesis"/>
    <property type="evidence" value="ECO:0007669"/>
    <property type="project" value="TreeGrafter"/>
</dbReference>
<dbReference type="GO" id="GO:0005524">
    <property type="term" value="F:ATP binding"/>
    <property type="evidence" value="ECO:0007669"/>
    <property type="project" value="TreeGrafter"/>
</dbReference>
<feature type="compositionally biased region" description="Basic and acidic residues" evidence="6">
    <location>
        <begin position="143"/>
        <end position="157"/>
    </location>
</feature>
<dbReference type="PANTHER" id="PTHR46184">
    <property type="entry name" value="UNCONVENTIONAL MYOSIN-IXB-LIKE PROTEIN"/>
    <property type="match status" value="1"/>
</dbReference>
<proteinExistence type="predicted"/>
<accession>A0A1A8J5N9</accession>
<reference evidence="9" key="1">
    <citation type="submission" date="2016-05" db="EMBL/GenBank/DDBJ databases">
        <authorList>
            <person name="Lavstsen T."/>
            <person name="Jespersen J.S."/>
        </authorList>
    </citation>
    <scope>NUCLEOTIDE SEQUENCE</scope>
    <source>
        <tissue evidence="9">Brain</tissue>
    </source>
</reference>
<feature type="region of interest" description="Disordered" evidence="6">
    <location>
        <begin position="141"/>
        <end position="221"/>
    </location>
</feature>